<dbReference type="GO" id="GO:0052572">
    <property type="term" value="P:response to host immune response"/>
    <property type="evidence" value="ECO:0007669"/>
    <property type="project" value="TreeGrafter"/>
</dbReference>
<dbReference type="Proteomes" id="UP000192739">
    <property type="component" value="Unassembled WGS sequence"/>
</dbReference>
<organism evidence="4 5">
    <name type="scientific">Mycobacterium intermedium</name>
    <dbReference type="NCBI Taxonomy" id="28445"/>
    <lineage>
        <taxon>Bacteria</taxon>
        <taxon>Bacillati</taxon>
        <taxon>Actinomycetota</taxon>
        <taxon>Actinomycetes</taxon>
        <taxon>Mycobacteriales</taxon>
        <taxon>Mycobacteriaceae</taxon>
        <taxon>Mycobacterium</taxon>
        <taxon>Mycobacterium simiae complex</taxon>
    </lineage>
</organism>
<dbReference type="Gene3D" id="1.20.1260.20">
    <property type="entry name" value="PPE superfamily"/>
    <property type="match status" value="1"/>
</dbReference>
<dbReference type="Pfam" id="PF12484">
    <property type="entry name" value="PPE-SVP"/>
    <property type="match status" value="1"/>
</dbReference>
<accession>A0A1E3SJR0</accession>
<dbReference type="PANTHER" id="PTHR46766">
    <property type="entry name" value="GLUTAMINE-RICH PROTEIN 2"/>
    <property type="match status" value="1"/>
</dbReference>
<sequence length="416" mass="40694">MDFGALPPEINSGRMYTGAGSGPMLAAAAAWDALAAELHSNAASYGATIQGVTVGTWHGPAATAMATAAAPYVAWMTETAARAEQAATQAKLAAAAYETAFAATVPPPAVAANRALLMALIATNIFGQNTAAIAATEAEYAEMWAQDAAAMYAYAGSSAAATELTPFAEPPETTDPSGVARQSATVTEAVGASEIQSQLSQMMTAIPNALANVGPAAAAPAATTPVGDVIEALNPYIVGIRPLFAAITGAYSPIVPFVLAGGWWLFALQILGLSQNAPGVATLLSTGGKPVAGLAPLRGGYVASLTPGGVGAAGAMGNSTLVGSLSVPQGWVQAAPVLRTMTSVLPGATPEALAAMPAAAEGGLFGEMAMASLAGQTLAGASVRTVSNGTAGGVGGGAAAAGEEAATATIIVIPAD</sequence>
<feature type="domain" description="PPE family C-terminal" evidence="3">
    <location>
        <begin position="314"/>
        <end position="383"/>
    </location>
</feature>
<dbReference type="SUPFAM" id="SSF140459">
    <property type="entry name" value="PE/PPE dimer-like"/>
    <property type="match status" value="1"/>
</dbReference>
<dbReference type="STRING" id="28445.BHQ20_07125"/>
<keyword evidence="5" id="KW-1185">Reference proteome</keyword>
<name>A0A1E3SJR0_MYCIE</name>
<protein>
    <submittedName>
        <fullName evidence="4">PPE family protein</fullName>
    </submittedName>
</protein>
<dbReference type="FunFam" id="1.20.1260.20:FF:000001">
    <property type="entry name" value="PPE family protein PPE41"/>
    <property type="match status" value="1"/>
</dbReference>
<dbReference type="InterPro" id="IPR038332">
    <property type="entry name" value="PPE_sf"/>
</dbReference>
<evidence type="ECO:0000256" key="1">
    <source>
        <dbReference type="ARBA" id="ARBA00010652"/>
    </source>
</evidence>
<dbReference type="EMBL" id="MVHT01000013">
    <property type="protein sequence ID" value="ORB08613.1"/>
    <property type="molecule type" value="Genomic_DNA"/>
</dbReference>
<evidence type="ECO:0000259" key="3">
    <source>
        <dbReference type="Pfam" id="PF12484"/>
    </source>
</evidence>
<evidence type="ECO:0000313" key="4">
    <source>
        <dbReference type="EMBL" id="ORB08613.1"/>
    </source>
</evidence>
<dbReference type="InterPro" id="IPR000030">
    <property type="entry name" value="PPE_dom"/>
</dbReference>
<dbReference type="Pfam" id="PF00823">
    <property type="entry name" value="PPE"/>
    <property type="match status" value="1"/>
</dbReference>
<comment type="similarity">
    <text evidence="1">Belongs to the mycobacterial PPE family.</text>
</comment>
<dbReference type="AlphaFoldDB" id="A0A1E3SJR0"/>
<gene>
    <name evidence="4" type="ORF">BST27_07260</name>
</gene>
<feature type="domain" description="PPE" evidence="2">
    <location>
        <begin position="2"/>
        <end position="165"/>
    </location>
</feature>
<reference evidence="4 5" key="1">
    <citation type="submission" date="2017-02" db="EMBL/GenBank/DDBJ databases">
        <title>The new phylogeny of genus Mycobacterium.</title>
        <authorList>
            <person name="Tortoli E."/>
            <person name="Trovato A."/>
            <person name="Cirillo D.M."/>
        </authorList>
    </citation>
    <scope>NUCLEOTIDE SEQUENCE [LARGE SCALE GENOMIC DNA]</scope>
    <source>
        <strain evidence="4 5">DSM 44049</strain>
    </source>
</reference>
<dbReference type="RefSeq" id="WP_069418466.1">
    <property type="nucleotide sequence ID" value="NZ_CBCRZH010000012.1"/>
</dbReference>
<dbReference type="OrthoDB" id="4764495at2"/>
<proteinExistence type="inferred from homology"/>
<comment type="caution">
    <text evidence="4">The sequence shown here is derived from an EMBL/GenBank/DDBJ whole genome shotgun (WGS) entry which is preliminary data.</text>
</comment>
<evidence type="ECO:0000259" key="2">
    <source>
        <dbReference type="Pfam" id="PF00823"/>
    </source>
</evidence>
<dbReference type="InterPro" id="IPR022171">
    <property type="entry name" value="PPE_C"/>
</dbReference>
<evidence type="ECO:0000313" key="5">
    <source>
        <dbReference type="Proteomes" id="UP000192739"/>
    </source>
</evidence>
<dbReference type="PANTHER" id="PTHR46766:SF1">
    <property type="entry name" value="GLUTAMINE-RICH PROTEIN 2"/>
    <property type="match status" value="1"/>
</dbReference>